<proteinExistence type="predicted"/>
<reference evidence="2" key="2">
    <citation type="submission" date="2022-01" db="EMBL/GenBank/DDBJ databases">
        <authorList>
            <person name="Yamashiro T."/>
            <person name="Shiraishi A."/>
            <person name="Satake H."/>
            <person name="Nakayama K."/>
        </authorList>
    </citation>
    <scope>NUCLEOTIDE SEQUENCE</scope>
</reference>
<dbReference type="Proteomes" id="UP001151760">
    <property type="component" value="Unassembled WGS sequence"/>
</dbReference>
<reference evidence="2" key="1">
    <citation type="journal article" date="2022" name="Int. J. Mol. Sci.">
        <title>Draft Genome of Tanacetum Coccineum: Genomic Comparison of Closely Related Tanacetum-Family Plants.</title>
        <authorList>
            <person name="Yamashiro T."/>
            <person name="Shiraishi A."/>
            <person name="Nakayama K."/>
            <person name="Satake H."/>
        </authorList>
    </citation>
    <scope>NUCLEOTIDE SEQUENCE</scope>
</reference>
<sequence>MFHEAPSSNMPPSTATPSSSNTMPPPLTPSNSNTMPPPTTPSGSNTMPPLLTRSGSNTMPPPTTSFGSNITPSHATPGSNTSAGSNTMPSHAASASTGRNKGKCPLIPKKRGSPTKSSASISRGGSRGGASKRGRGSNTMPLQGLKDESSYEEHQFKIDMEAMYKMEREQIENDEDDQFWEDCAREFDHVEEPNNDKGMPEDVYARKQPMIEDDSLQVGADLPTQESTIKANPKPTRSKKSKPIEDPNQRRIFNNNGGSSERIFN</sequence>
<feature type="compositionally biased region" description="Polar residues" evidence="1">
    <location>
        <begin position="53"/>
        <end position="99"/>
    </location>
</feature>
<feature type="compositionally biased region" description="Basic and acidic residues" evidence="1">
    <location>
        <begin position="145"/>
        <end position="154"/>
    </location>
</feature>
<organism evidence="2 3">
    <name type="scientific">Tanacetum coccineum</name>
    <dbReference type="NCBI Taxonomy" id="301880"/>
    <lineage>
        <taxon>Eukaryota</taxon>
        <taxon>Viridiplantae</taxon>
        <taxon>Streptophyta</taxon>
        <taxon>Embryophyta</taxon>
        <taxon>Tracheophyta</taxon>
        <taxon>Spermatophyta</taxon>
        <taxon>Magnoliopsida</taxon>
        <taxon>eudicotyledons</taxon>
        <taxon>Gunneridae</taxon>
        <taxon>Pentapetalae</taxon>
        <taxon>asterids</taxon>
        <taxon>campanulids</taxon>
        <taxon>Asterales</taxon>
        <taxon>Asteraceae</taxon>
        <taxon>Asteroideae</taxon>
        <taxon>Anthemideae</taxon>
        <taxon>Anthemidinae</taxon>
        <taxon>Tanacetum</taxon>
    </lineage>
</organism>
<gene>
    <name evidence="2" type="ORF">Tco_0951228</name>
</gene>
<name>A0ABQ5DV94_9ASTR</name>
<feature type="compositionally biased region" description="Basic and acidic residues" evidence="1">
    <location>
        <begin position="187"/>
        <end position="205"/>
    </location>
</feature>
<dbReference type="EMBL" id="BQNB010015651">
    <property type="protein sequence ID" value="GJT42513.1"/>
    <property type="molecule type" value="Genomic_DNA"/>
</dbReference>
<protein>
    <submittedName>
        <fullName evidence="2">Uncharacterized protein</fullName>
    </submittedName>
</protein>
<comment type="caution">
    <text evidence="2">The sequence shown here is derived from an EMBL/GenBank/DDBJ whole genome shotgun (WGS) entry which is preliminary data.</text>
</comment>
<accession>A0ABQ5DV94</accession>
<feature type="region of interest" description="Disordered" evidence="1">
    <location>
        <begin position="187"/>
        <end position="265"/>
    </location>
</feature>
<evidence type="ECO:0000256" key="1">
    <source>
        <dbReference type="SAM" id="MobiDB-lite"/>
    </source>
</evidence>
<keyword evidence="3" id="KW-1185">Reference proteome</keyword>
<feature type="compositionally biased region" description="Low complexity" evidence="1">
    <location>
        <begin position="1"/>
        <end position="22"/>
    </location>
</feature>
<evidence type="ECO:0000313" key="2">
    <source>
        <dbReference type="EMBL" id="GJT42513.1"/>
    </source>
</evidence>
<feature type="region of interest" description="Disordered" evidence="1">
    <location>
        <begin position="1"/>
        <end position="154"/>
    </location>
</feature>
<evidence type="ECO:0000313" key="3">
    <source>
        <dbReference type="Proteomes" id="UP001151760"/>
    </source>
</evidence>